<dbReference type="AlphaFoldDB" id="A0A0G0G3Z7"/>
<dbReference type="PROSITE" id="PS00211">
    <property type="entry name" value="ABC_TRANSPORTER_1"/>
    <property type="match status" value="1"/>
</dbReference>
<dbReference type="InterPro" id="IPR015854">
    <property type="entry name" value="ABC_transpr_LolD-like"/>
</dbReference>
<dbReference type="GO" id="GO:0022857">
    <property type="term" value="F:transmembrane transporter activity"/>
    <property type="evidence" value="ECO:0007669"/>
    <property type="project" value="TreeGrafter"/>
</dbReference>
<dbReference type="FunFam" id="3.40.50.300:FF:000056">
    <property type="entry name" value="Cell division ATP-binding protein FtsE"/>
    <property type="match status" value="1"/>
</dbReference>
<accession>A0A0G0G3Z7</accession>
<feature type="domain" description="ABC transporter" evidence="4">
    <location>
        <begin position="2"/>
        <end position="225"/>
    </location>
</feature>
<dbReference type="GO" id="GO:0005524">
    <property type="term" value="F:ATP binding"/>
    <property type="evidence" value="ECO:0007669"/>
    <property type="project" value="UniProtKB-KW"/>
</dbReference>
<dbReference type="GO" id="GO:0005886">
    <property type="term" value="C:plasma membrane"/>
    <property type="evidence" value="ECO:0007669"/>
    <property type="project" value="UniProtKB-ARBA"/>
</dbReference>
<dbReference type="Gene3D" id="3.40.50.300">
    <property type="entry name" value="P-loop containing nucleotide triphosphate hydrolases"/>
    <property type="match status" value="1"/>
</dbReference>
<organism evidence="5 6">
    <name type="scientific">Candidatus Roizmanbacteria bacterium GW2011_GWC2_37_13</name>
    <dbReference type="NCBI Taxonomy" id="1618486"/>
    <lineage>
        <taxon>Bacteria</taxon>
        <taxon>Candidatus Roizmaniibacteriota</taxon>
    </lineage>
</organism>
<keyword evidence="2" id="KW-0547">Nucleotide-binding</keyword>
<evidence type="ECO:0000259" key="4">
    <source>
        <dbReference type="PROSITE" id="PS50893"/>
    </source>
</evidence>
<keyword evidence="3" id="KW-0067">ATP-binding</keyword>
<dbReference type="InterPro" id="IPR003439">
    <property type="entry name" value="ABC_transporter-like_ATP-bd"/>
</dbReference>
<dbReference type="SMART" id="SM00382">
    <property type="entry name" value="AAA"/>
    <property type="match status" value="1"/>
</dbReference>
<proteinExistence type="inferred from homology"/>
<sequence>MIVFDKVSKKYPLGNFALQEVSFEIDEAEFVFLVGPSGAGKTSIIKLILKELSPTSGSILIDDEDISSSSFKKVTQLRQKIGVVFQDFKILADKNVFENVAVSCRIQNLSHLETKNQVKETLALVNLDKKERVFPIQLSAGELQRVAIARAIVGERKYLLADEPTGNLDPKTSWEIMKIFQKLTGKRTIIIATHNSDVVNSLQKRVLVLKEGELIKDKRKGGYDL</sequence>
<dbReference type="EMBL" id="LBSV01000005">
    <property type="protein sequence ID" value="KKQ25843.1"/>
    <property type="molecule type" value="Genomic_DNA"/>
</dbReference>
<evidence type="ECO:0000313" key="5">
    <source>
        <dbReference type="EMBL" id="KKQ25843.1"/>
    </source>
</evidence>
<dbReference type="Pfam" id="PF00005">
    <property type="entry name" value="ABC_tran"/>
    <property type="match status" value="1"/>
</dbReference>
<dbReference type="InterPro" id="IPR027417">
    <property type="entry name" value="P-loop_NTPase"/>
</dbReference>
<evidence type="ECO:0000256" key="1">
    <source>
        <dbReference type="ARBA" id="ARBA00005417"/>
    </source>
</evidence>
<comment type="caution">
    <text evidence="5">The sequence shown here is derived from an EMBL/GenBank/DDBJ whole genome shotgun (WGS) entry which is preliminary data.</text>
</comment>
<evidence type="ECO:0000256" key="2">
    <source>
        <dbReference type="ARBA" id="ARBA00022741"/>
    </source>
</evidence>
<dbReference type="PANTHER" id="PTHR24220:SF470">
    <property type="entry name" value="CELL DIVISION ATP-BINDING PROTEIN FTSE"/>
    <property type="match status" value="1"/>
</dbReference>
<reference evidence="5 6" key="1">
    <citation type="journal article" date="2015" name="Nature">
        <title>rRNA introns, odd ribosomes, and small enigmatic genomes across a large radiation of phyla.</title>
        <authorList>
            <person name="Brown C.T."/>
            <person name="Hug L.A."/>
            <person name="Thomas B.C."/>
            <person name="Sharon I."/>
            <person name="Castelle C.J."/>
            <person name="Singh A."/>
            <person name="Wilkins M.J."/>
            <person name="Williams K.H."/>
            <person name="Banfield J.F."/>
        </authorList>
    </citation>
    <scope>NUCLEOTIDE SEQUENCE [LARGE SCALE GENOMIC DNA]</scope>
</reference>
<evidence type="ECO:0000313" key="6">
    <source>
        <dbReference type="Proteomes" id="UP000034917"/>
    </source>
</evidence>
<name>A0A0G0G3Z7_9BACT</name>
<dbReference type="InterPro" id="IPR003593">
    <property type="entry name" value="AAA+_ATPase"/>
</dbReference>
<dbReference type="InterPro" id="IPR017871">
    <property type="entry name" value="ABC_transporter-like_CS"/>
</dbReference>
<dbReference type="PATRIC" id="fig|1618486.3.peg.478"/>
<dbReference type="GO" id="GO:0016887">
    <property type="term" value="F:ATP hydrolysis activity"/>
    <property type="evidence" value="ECO:0007669"/>
    <property type="project" value="InterPro"/>
</dbReference>
<evidence type="ECO:0000256" key="3">
    <source>
        <dbReference type="ARBA" id="ARBA00022840"/>
    </source>
</evidence>
<comment type="similarity">
    <text evidence="1">Belongs to the ABC transporter superfamily.</text>
</comment>
<dbReference type="PROSITE" id="PS50893">
    <property type="entry name" value="ABC_TRANSPORTER_2"/>
    <property type="match status" value="1"/>
</dbReference>
<gene>
    <name evidence="5" type="ORF">US40_C0005G0013</name>
</gene>
<dbReference type="Proteomes" id="UP000034917">
    <property type="component" value="Unassembled WGS sequence"/>
</dbReference>
<protein>
    <recommendedName>
        <fullName evidence="4">ABC transporter domain-containing protein</fullName>
    </recommendedName>
</protein>
<dbReference type="SUPFAM" id="SSF52540">
    <property type="entry name" value="P-loop containing nucleoside triphosphate hydrolases"/>
    <property type="match status" value="1"/>
</dbReference>
<dbReference type="PANTHER" id="PTHR24220">
    <property type="entry name" value="IMPORT ATP-BINDING PROTEIN"/>
    <property type="match status" value="1"/>
</dbReference>